<dbReference type="InterPro" id="IPR006710">
    <property type="entry name" value="Glyco_hydro_43"/>
</dbReference>
<dbReference type="SMART" id="SM00635">
    <property type="entry name" value="BID_2"/>
    <property type="match status" value="8"/>
</dbReference>
<dbReference type="InterPro" id="IPR003343">
    <property type="entry name" value="Big_2"/>
</dbReference>
<keyword evidence="4" id="KW-0326">Glycosidase</keyword>
<comment type="similarity">
    <text evidence="1">Belongs to the glycosyl hydrolase 43 family.</text>
</comment>
<dbReference type="SUPFAM" id="SSF49265">
    <property type="entry name" value="Fibronectin type III"/>
    <property type="match status" value="1"/>
</dbReference>
<feature type="transmembrane region" description="Helical" evidence="6">
    <location>
        <begin position="12"/>
        <end position="32"/>
    </location>
</feature>
<evidence type="ECO:0000313" key="9">
    <source>
        <dbReference type="EMBL" id="EMS73035.1"/>
    </source>
</evidence>
<dbReference type="InterPro" id="IPR001119">
    <property type="entry name" value="SLH_dom"/>
</dbReference>
<sequence length="2052" mass="214529">MNVQARKTIARILVIAMLFVSVFTSGVVPTGITAHAAQAVTGLTLDRDTYYFASDFFSSTKTGSAPTTQLAASVQPAGATTSIAWQSSDTGVATVDSNGVVTAVGKGTALITATTQDGGYTASCAVYVPYVSESFDNLALDNTWGCVKSLAGAAMNNIVTTVPGVTGNVFQFSSNASGDRDSRKAFTSVVNKKIVINFDWNVGAPVNSTGMIKIQDSSSNNYITFGITNTVNGVLYDTKPNLAKFEAITLPGASSGSQTAARIAPSGFDIPNTTYNVNVILDFVNKKINFTFTDKSDSTKTVTVNDIPFSTAVTYTNNFGGITCYWQRPGTASWSSWIDNLNVYGTIPPITSVSLDKTSLSLCNVPEAASNKAFLKATVNPNAPGINQTVIWTSSDPSIATVNSLGVVTAVTTGAITVTATSVDDPAKTASCDVTVRPLNQVTDIDIFDGSSNVKSTTMGAITADVLQLYPQVNPADADFRSATWTSSNPAVAQVNPSTGLVYVKAPGQALIDLTVDAFPEYGGSTQTASVTIQASGAPLPWIPVTGVTLGNSILSLNVGGADAVLTPAIEPYNATDTYLNWSTSNPLVATVSANGAVTPKGSGTAAITVTTDDGGFTATCDVTVKVGVTGVTLNKSNLSLVTAQGPVSLSAIISPVNASNQNLTWISSKPDVAAVANGVVTPVGAGTATITVTTVDGGFNATCSVAVTQSVTGLTLSKSNLELSVGGPGASVASIAQPATALDRNVTWTSSDPAVATVSSNGIVTPVGAGTATITATAIDGGFTADCAVTVLPNVPATGVSLDKSYITLPAGGATGSLTAAFEPVNASNKNIVWTTDNPAAATVAEGVVTSVSAGTAVITAKTVDGAFEATCTVEVVRLNKTITNDTFYKDIDGNPIYSQGGGIFKFGDKYYWYGVRYKEAPIYYNNPLNGKIDTCTFDAFTCYSSTDLVNWKNEGDVMNDQSAGMQATVWVGRMGVAYNQNTKKYVLLSQYEDNDNMAHNNILFATSDSPTGPFVFDHVLVDMPFFVNGGTGDQTVFVDDDGKAYLICSSASGRTNTYVVPLRESDYLDLEAPTKIFGGAGREGNCMFKYNGRYYVCSSDLHGWNTSNTYMISASNILGPYSPETVMTNSEKSYSHVSQTGFFVTVTGTSRTTVIYCGDRWSDFAGNGLGYNQWVPLSFEGDNPIFNDLSQWNLNAEEGTWTVGTANNYIHNPEFEADRIVVPKPVGWDVSDNVEGAANANLSTKSFRPYAGNYVWQQKASSYYTASLKQVITDLPNGSYTLKAWVRSSGGQNICDIYAKNYGGPELAYSAKTAIGSWTQVTVSNNIAVTNGQCEVGVYSDSPANNWVQIDNLTLTKNAEPVKGVSFDKSKLKLNLGGASDKLELVFNPQDAAVKNVIWSTGDSMVATVDDNGNVTPVGLGATAITAKTVDGNFVATCDVEVITDTTAPAEVTGAVVTEGNGQLTITWTDPTDADFHHVLVSGDGITEQSISAGIQTAKIIGLSNGTEYTVVLKTVDTVGNISTGASVRGTPVQDAVPDTKAPEEVTGAAVNAGNGQLTLTWTDPTDADFDHVLVSGNGIAEKNVSKGVQAATVTGLTNGTNYTIVLKTVDTTGNMSSGTSITGKPVAPAPTEGGSAGGSSGSSGGGSSGSTVETPKTKVEGDTIKTAPPVLNTSTGIATVPVKEEDIKKAVENAKADAKGVKSVSIVIPEVNGAKAYDTELPISAFTADKAGIKLVIITQLGTMEAPAGMINTIDTANAKSIVLSMAAADASSAKSDTKRKIGNRPVVELNIKVDGKVVAWSNTNAAVTVKIPYNPTAEELANKQYLKVLYLGESGKTEIINAQFVAEEKAMVFTTTHFSRYAVVFTKVNFSDLEKHSWAAEAINTLASNGTIDGTSATDYSPAKNVTRGEYLAWLVRTLGLEAEYSSNFSDIKASEKYCNEIGIAKALGITVGYDGKFSPDKEISRQDMAVMTIKALQAAKKKLNPGNASDLKKYADSNKVAKYAVENIATMVKMGFITGRSSTTVNPADPTTRAEAAAILYKIYTQK</sequence>
<gene>
    <name evidence="9" type="ORF">CTER_0945</name>
</gene>
<feature type="compositionally biased region" description="Gly residues" evidence="5">
    <location>
        <begin position="1637"/>
        <end position="1651"/>
    </location>
</feature>
<evidence type="ECO:0000256" key="1">
    <source>
        <dbReference type="ARBA" id="ARBA00009865"/>
    </source>
</evidence>
<evidence type="ECO:0000256" key="4">
    <source>
        <dbReference type="ARBA" id="ARBA00023295"/>
    </source>
</evidence>
<dbReference type="eggNOG" id="COG3507">
    <property type="taxonomic scope" value="Bacteria"/>
</dbReference>
<evidence type="ECO:0000256" key="6">
    <source>
        <dbReference type="SAM" id="Phobius"/>
    </source>
</evidence>
<accession>S0FLE0</accession>
<dbReference type="Pfam" id="PF00395">
    <property type="entry name" value="SLH"/>
    <property type="match status" value="3"/>
</dbReference>
<keyword evidence="10" id="KW-1185">Reference proteome</keyword>
<dbReference type="Gene3D" id="2.60.120.260">
    <property type="entry name" value="Galactose-binding domain-like"/>
    <property type="match status" value="1"/>
</dbReference>
<comment type="caution">
    <text evidence="9">The sequence shown here is derived from an EMBL/GenBank/DDBJ whole genome shotgun (WGS) entry which is preliminary data.</text>
</comment>
<dbReference type="PATRIC" id="fig|1195236.3.peg.1235"/>
<dbReference type="eggNOG" id="COG5520">
    <property type="taxonomic scope" value="Bacteria"/>
</dbReference>
<reference evidence="9 10" key="1">
    <citation type="journal article" date="2013" name="Genome Announc.">
        <title>Draft Genome Sequence of the Cellulolytic, Mesophilic, Anaerobic Bacterium Clostridium termitidis Strain CT1112 (DSM 5398).</title>
        <authorList>
            <person name="Lal S."/>
            <person name="Ramachandran U."/>
            <person name="Zhang X."/>
            <person name="Munir R."/>
            <person name="Sparling R."/>
            <person name="Levin D.B."/>
        </authorList>
    </citation>
    <scope>NUCLEOTIDE SEQUENCE [LARGE SCALE GENOMIC DNA]</scope>
    <source>
        <strain evidence="9 10">CT1112</strain>
    </source>
</reference>
<evidence type="ECO:0000256" key="2">
    <source>
        <dbReference type="ARBA" id="ARBA00022737"/>
    </source>
</evidence>
<dbReference type="eggNOG" id="COG3291">
    <property type="taxonomic scope" value="Bacteria"/>
</dbReference>
<evidence type="ECO:0000256" key="3">
    <source>
        <dbReference type="ARBA" id="ARBA00022801"/>
    </source>
</evidence>
<dbReference type="STRING" id="1195236.CTER_0945"/>
<keyword evidence="6" id="KW-0472">Membrane</keyword>
<evidence type="ECO:0000313" key="10">
    <source>
        <dbReference type="Proteomes" id="UP000014155"/>
    </source>
</evidence>
<feature type="domain" description="SLH" evidence="8">
    <location>
        <begin position="1996"/>
        <end position="2052"/>
    </location>
</feature>
<dbReference type="eggNOG" id="COG5492">
    <property type="taxonomic scope" value="Bacteria"/>
</dbReference>
<dbReference type="GO" id="GO:0004553">
    <property type="term" value="F:hydrolase activity, hydrolyzing O-glycosyl compounds"/>
    <property type="evidence" value="ECO:0007669"/>
    <property type="project" value="InterPro"/>
</dbReference>
<feature type="domain" description="Fibronectin type-III" evidence="7">
    <location>
        <begin position="1544"/>
        <end position="1632"/>
    </location>
</feature>
<dbReference type="GO" id="GO:0005975">
    <property type="term" value="P:carbohydrate metabolic process"/>
    <property type="evidence" value="ECO:0007669"/>
    <property type="project" value="InterPro"/>
</dbReference>
<dbReference type="Pfam" id="PF04616">
    <property type="entry name" value="Glyco_hydro_43"/>
    <property type="match status" value="1"/>
</dbReference>
<evidence type="ECO:0000259" key="8">
    <source>
        <dbReference type="PROSITE" id="PS51272"/>
    </source>
</evidence>
<dbReference type="PROSITE" id="PS51272">
    <property type="entry name" value="SLH"/>
    <property type="match status" value="3"/>
</dbReference>
<protein>
    <submittedName>
        <fullName evidence="9">Bacterial Ig-like domain containing protein</fullName>
    </submittedName>
</protein>
<dbReference type="InterPro" id="IPR003961">
    <property type="entry name" value="FN3_dom"/>
</dbReference>
<feature type="domain" description="Fibronectin type-III" evidence="7">
    <location>
        <begin position="1450"/>
        <end position="1541"/>
    </location>
</feature>
<organism evidence="9 10">
    <name type="scientific">Ruminiclostridium cellobioparum subsp. termitidis CT1112</name>
    <dbReference type="NCBI Taxonomy" id="1195236"/>
    <lineage>
        <taxon>Bacteria</taxon>
        <taxon>Bacillati</taxon>
        <taxon>Bacillota</taxon>
        <taxon>Clostridia</taxon>
        <taxon>Eubacteriales</taxon>
        <taxon>Oscillospiraceae</taxon>
        <taxon>Ruminiclostridium</taxon>
    </lineage>
</organism>
<dbReference type="SMART" id="SM00060">
    <property type="entry name" value="FN3"/>
    <property type="match status" value="2"/>
</dbReference>
<feature type="region of interest" description="Disordered" evidence="5">
    <location>
        <begin position="1616"/>
        <end position="1673"/>
    </location>
</feature>
<keyword evidence="3" id="KW-0378">Hydrolase</keyword>
<dbReference type="SUPFAM" id="SSF49373">
    <property type="entry name" value="Invasin/intimin cell-adhesion fragments"/>
    <property type="match status" value="8"/>
</dbReference>
<dbReference type="InterPro" id="IPR013783">
    <property type="entry name" value="Ig-like_fold"/>
</dbReference>
<dbReference type="PROSITE" id="PS50853">
    <property type="entry name" value="FN3"/>
    <property type="match status" value="2"/>
</dbReference>
<dbReference type="Gene3D" id="2.60.40.10">
    <property type="entry name" value="Immunoglobulins"/>
    <property type="match status" value="2"/>
</dbReference>
<dbReference type="InterPro" id="IPR023296">
    <property type="entry name" value="Glyco_hydro_beta-prop_sf"/>
</dbReference>
<keyword evidence="2" id="KW-0677">Repeat</keyword>
<keyword evidence="6" id="KW-0812">Transmembrane</keyword>
<dbReference type="InterPro" id="IPR036116">
    <property type="entry name" value="FN3_sf"/>
</dbReference>
<dbReference type="PANTHER" id="PTHR22925:SF3">
    <property type="entry name" value="GLYCOSYL HYDROLASE FAMILY PROTEIN 43"/>
    <property type="match status" value="1"/>
</dbReference>
<evidence type="ECO:0000256" key="5">
    <source>
        <dbReference type="SAM" id="MobiDB-lite"/>
    </source>
</evidence>
<name>S0FLE0_RUMCE</name>
<dbReference type="RefSeq" id="WP_004624365.1">
    <property type="nucleotide sequence ID" value="NZ_AORV01000022.1"/>
</dbReference>
<keyword evidence="6" id="KW-1133">Transmembrane helix</keyword>
<proteinExistence type="inferred from homology"/>
<dbReference type="Proteomes" id="UP000014155">
    <property type="component" value="Unassembled WGS sequence"/>
</dbReference>
<feature type="compositionally biased region" description="Polar residues" evidence="5">
    <location>
        <begin position="1616"/>
        <end position="1625"/>
    </location>
</feature>
<dbReference type="Pfam" id="PF02368">
    <property type="entry name" value="Big_2"/>
    <property type="match status" value="8"/>
</dbReference>
<dbReference type="CDD" id="cd18823">
    <property type="entry name" value="GH43_RcAra43A-like"/>
    <property type="match status" value="1"/>
</dbReference>
<feature type="domain" description="SLH" evidence="8">
    <location>
        <begin position="1870"/>
        <end position="1933"/>
    </location>
</feature>
<dbReference type="InterPro" id="IPR008964">
    <property type="entry name" value="Invasin/intimin_cell_adhesion"/>
</dbReference>
<dbReference type="Gene3D" id="2.60.40.1080">
    <property type="match status" value="8"/>
</dbReference>
<dbReference type="SUPFAM" id="SSF75005">
    <property type="entry name" value="Arabinanase/levansucrase/invertase"/>
    <property type="match status" value="1"/>
</dbReference>
<dbReference type="EMBL" id="AORV01000022">
    <property type="protein sequence ID" value="EMS73035.1"/>
    <property type="molecule type" value="Genomic_DNA"/>
</dbReference>
<feature type="domain" description="SLH" evidence="8">
    <location>
        <begin position="1934"/>
        <end position="1991"/>
    </location>
</feature>
<evidence type="ECO:0000259" key="7">
    <source>
        <dbReference type="PROSITE" id="PS50853"/>
    </source>
</evidence>
<dbReference type="Gene3D" id="2.115.10.20">
    <property type="entry name" value="Glycosyl hydrolase domain, family 43"/>
    <property type="match status" value="1"/>
</dbReference>
<dbReference type="PANTHER" id="PTHR22925">
    <property type="entry name" value="GLYCOSYL HYDROLASE 43 FAMILY MEMBER"/>
    <property type="match status" value="1"/>
</dbReference>